<feature type="domain" description="ATPase AAA-type core" evidence="2">
    <location>
        <begin position="359"/>
        <end position="409"/>
    </location>
</feature>
<feature type="compositionally biased region" description="Acidic residues" evidence="1">
    <location>
        <begin position="691"/>
        <end position="714"/>
    </location>
</feature>
<dbReference type="OrthoDB" id="10042665at2759"/>
<feature type="domain" description="DUF7025" evidence="3">
    <location>
        <begin position="15"/>
        <end position="131"/>
    </location>
</feature>
<dbReference type="PANTHER" id="PTHR46411:SF3">
    <property type="entry name" value="AAA+ ATPASE DOMAIN-CONTAINING PROTEIN"/>
    <property type="match status" value="1"/>
</dbReference>
<feature type="compositionally biased region" description="Basic and acidic residues" evidence="1">
    <location>
        <begin position="665"/>
        <end position="675"/>
    </location>
</feature>
<evidence type="ECO:0000313" key="6">
    <source>
        <dbReference type="Proteomes" id="UP000070121"/>
    </source>
</evidence>
<evidence type="ECO:0000313" key="5">
    <source>
        <dbReference type="EMBL" id="KXH59598.1"/>
    </source>
</evidence>
<dbReference type="GO" id="GO:0005524">
    <property type="term" value="F:ATP binding"/>
    <property type="evidence" value="ECO:0007669"/>
    <property type="project" value="InterPro"/>
</dbReference>
<dbReference type="SUPFAM" id="SSF52540">
    <property type="entry name" value="P-loop containing nucleoside triphosphate hydrolases"/>
    <property type="match status" value="1"/>
</dbReference>
<dbReference type="PANTHER" id="PTHR46411">
    <property type="entry name" value="FAMILY ATPASE, PUTATIVE-RELATED"/>
    <property type="match status" value="1"/>
</dbReference>
<evidence type="ECO:0000256" key="1">
    <source>
        <dbReference type="SAM" id="MobiDB-lite"/>
    </source>
</evidence>
<keyword evidence="6" id="KW-1185">Reference proteome</keyword>
<evidence type="ECO:0000259" key="2">
    <source>
        <dbReference type="Pfam" id="PF00004"/>
    </source>
</evidence>
<dbReference type="InterPro" id="IPR056599">
    <property type="entry name" value="AAA_lid_fung"/>
</dbReference>
<dbReference type="GO" id="GO:0016887">
    <property type="term" value="F:ATP hydrolysis activity"/>
    <property type="evidence" value="ECO:0007669"/>
    <property type="project" value="InterPro"/>
</dbReference>
<accession>A0A135UGU3</accession>
<dbReference type="STRING" id="1209931.A0A135UGU3"/>
<dbReference type="InterPro" id="IPR027417">
    <property type="entry name" value="P-loop_NTPase"/>
</dbReference>
<name>A0A135UGU3_9PEZI</name>
<dbReference type="EMBL" id="JFFI01001484">
    <property type="protein sequence ID" value="KXH59598.1"/>
    <property type="molecule type" value="Genomic_DNA"/>
</dbReference>
<reference evidence="5 6" key="1">
    <citation type="submission" date="2014-02" db="EMBL/GenBank/DDBJ databases">
        <title>The genome sequence of Colletotrichum salicis CBS 607.94.</title>
        <authorList>
            <person name="Baroncelli R."/>
            <person name="Thon M.R."/>
        </authorList>
    </citation>
    <scope>NUCLEOTIDE SEQUENCE [LARGE SCALE GENOMIC DNA]</scope>
    <source>
        <strain evidence="5 6">CBS 607.94</strain>
    </source>
</reference>
<organism evidence="5 6">
    <name type="scientific">Colletotrichum salicis</name>
    <dbReference type="NCBI Taxonomy" id="1209931"/>
    <lineage>
        <taxon>Eukaryota</taxon>
        <taxon>Fungi</taxon>
        <taxon>Dikarya</taxon>
        <taxon>Ascomycota</taxon>
        <taxon>Pezizomycotina</taxon>
        <taxon>Sordariomycetes</taxon>
        <taxon>Hypocreomycetidae</taxon>
        <taxon>Glomerellales</taxon>
        <taxon>Glomerellaceae</taxon>
        <taxon>Colletotrichum</taxon>
        <taxon>Colletotrichum acutatum species complex</taxon>
    </lineage>
</organism>
<sequence length="734" mass="83972">MEMRVMPLEDMFNGNNQQMARFDDLWYLFRNSDVVHCPVASAAKEAGLFTDSLSKKGRYQTSFLVYYKGLHSVDEPNPDDIRANDQRIVLWCYYLDHEGETYGPVSETSFIDRFVGRQSIHDLKVYPLRFAVDAERLQSELRTQGARFRDLVKLKHVFCEGWTLTGQPLGTLEGNGEEATEHVESDVIIDVAEAVRGIPSWKPEFDTSSFAEALAAWRYRDDPMTILHWPSREQITQQTRPWLKTDGTKSNKFVKAFGDGVVKTLDGLDEDTNNLLLPRRLFVYVLRKRRFAMVHTMSLRSVPPQSTIFDDLRIDSNHKLIVQSLVADHFEKRRVQREWPVFSAMNQDIVRGKGPGLFMLLHGVSGVGKTATAEAVAQTNNKPLFTITCGDLGLTPEAVDTKLNEVFRHTGRSFQVSDTHQPVLRAAFSTSDDRDLPHQHQKLRAIEDEKQHQLQETGIEHPRLRIKAKRIIEYAQRYFDEHAETPHLRWNGRQIRNAFQIASSLSHYNIRKSSFSDPNVASAQTQCPVLDDVQFDKVAEAIERFGNYMDHTKAMTDADHARLEAIRANEIRNEDLTPRRRGYTSFGAPIAPASPYDRRSTTSSYQMRKMPNPGQAPSQYSPPDPASNTKYEGRVKRDAQEQSERGVREEDRAAGCEHAPLSRPTYEEGYEKGYEEEMDVPGAITRTYGEQQEEPLEEDGDDVDDFDDFDDFYEEAARNSQAAEYEGKDDDYDD</sequence>
<dbReference type="Pfam" id="PF23232">
    <property type="entry name" value="AAA_lid_13"/>
    <property type="match status" value="1"/>
</dbReference>
<gene>
    <name evidence="5" type="ORF">CSAL01_04354</name>
</gene>
<feature type="domain" description="AAA+ ATPase lid" evidence="4">
    <location>
        <begin position="468"/>
        <end position="554"/>
    </location>
</feature>
<protein>
    <submittedName>
        <fullName evidence="5">Uncharacterized protein</fullName>
    </submittedName>
</protein>
<feature type="region of interest" description="Disordered" evidence="1">
    <location>
        <begin position="576"/>
        <end position="734"/>
    </location>
</feature>
<feature type="compositionally biased region" description="Basic and acidic residues" evidence="1">
    <location>
        <begin position="631"/>
        <end position="655"/>
    </location>
</feature>
<evidence type="ECO:0000259" key="4">
    <source>
        <dbReference type="Pfam" id="PF23232"/>
    </source>
</evidence>
<dbReference type="AlphaFoldDB" id="A0A135UGU3"/>
<proteinExistence type="predicted"/>
<dbReference type="InterPro" id="IPR003959">
    <property type="entry name" value="ATPase_AAA_core"/>
</dbReference>
<dbReference type="Pfam" id="PF00004">
    <property type="entry name" value="AAA"/>
    <property type="match status" value="1"/>
</dbReference>
<dbReference type="Proteomes" id="UP000070121">
    <property type="component" value="Unassembled WGS sequence"/>
</dbReference>
<dbReference type="InterPro" id="IPR054289">
    <property type="entry name" value="DUF7025"/>
</dbReference>
<comment type="caution">
    <text evidence="5">The sequence shown here is derived from an EMBL/GenBank/DDBJ whole genome shotgun (WGS) entry which is preliminary data.</text>
</comment>
<dbReference type="Gene3D" id="3.40.50.300">
    <property type="entry name" value="P-loop containing nucleotide triphosphate hydrolases"/>
    <property type="match status" value="1"/>
</dbReference>
<dbReference type="Pfam" id="PF22942">
    <property type="entry name" value="DUF7025"/>
    <property type="match status" value="1"/>
</dbReference>
<evidence type="ECO:0000259" key="3">
    <source>
        <dbReference type="Pfam" id="PF22942"/>
    </source>
</evidence>